<keyword evidence="7" id="KW-1185">Reference proteome</keyword>
<dbReference type="PANTHER" id="PTHR12231:SF253">
    <property type="entry name" value="DPR-INTERACTING PROTEIN ETA, ISOFORM B-RELATED"/>
    <property type="match status" value="1"/>
</dbReference>
<dbReference type="Pfam" id="PF07679">
    <property type="entry name" value="I-set"/>
    <property type="match status" value="1"/>
</dbReference>
<dbReference type="OrthoDB" id="6612025at2759"/>
<dbReference type="InterPro" id="IPR036179">
    <property type="entry name" value="Ig-like_dom_sf"/>
</dbReference>
<dbReference type="Pfam" id="PF13927">
    <property type="entry name" value="Ig_3"/>
    <property type="match status" value="3"/>
</dbReference>
<dbReference type="SMART" id="SM00409">
    <property type="entry name" value="IG"/>
    <property type="match status" value="4"/>
</dbReference>
<feature type="domain" description="Ig-like" evidence="5">
    <location>
        <begin position="425"/>
        <end position="512"/>
    </location>
</feature>
<evidence type="ECO:0000256" key="4">
    <source>
        <dbReference type="ARBA" id="ARBA00023319"/>
    </source>
</evidence>
<reference evidence="6" key="1">
    <citation type="submission" date="2021-03" db="EMBL/GenBank/DDBJ databases">
        <authorList>
            <person name="Bekaert M."/>
        </authorList>
    </citation>
    <scope>NUCLEOTIDE SEQUENCE</scope>
</reference>
<evidence type="ECO:0000256" key="1">
    <source>
        <dbReference type="ARBA" id="ARBA00022729"/>
    </source>
</evidence>
<dbReference type="InterPro" id="IPR007110">
    <property type="entry name" value="Ig-like_dom"/>
</dbReference>
<proteinExistence type="predicted"/>
<dbReference type="SMART" id="SM00408">
    <property type="entry name" value="IGc2"/>
    <property type="match status" value="4"/>
</dbReference>
<dbReference type="InterPro" id="IPR013783">
    <property type="entry name" value="Ig-like_fold"/>
</dbReference>
<evidence type="ECO:0000256" key="3">
    <source>
        <dbReference type="ARBA" id="ARBA00023157"/>
    </source>
</evidence>
<feature type="domain" description="Ig-like" evidence="5">
    <location>
        <begin position="697"/>
        <end position="779"/>
    </location>
</feature>
<evidence type="ECO:0000259" key="5">
    <source>
        <dbReference type="PROSITE" id="PS50835"/>
    </source>
</evidence>
<gene>
    <name evidence="6" type="ORF">MEDL_36800</name>
</gene>
<keyword evidence="4" id="KW-0393">Immunoglobulin domain</keyword>
<dbReference type="Proteomes" id="UP000683360">
    <property type="component" value="Unassembled WGS sequence"/>
</dbReference>
<comment type="caution">
    <text evidence="6">The sequence shown here is derived from an EMBL/GenBank/DDBJ whole genome shotgun (WGS) entry which is preliminary data.</text>
</comment>
<dbReference type="Gene3D" id="2.60.40.10">
    <property type="entry name" value="Immunoglobulins"/>
    <property type="match status" value="4"/>
</dbReference>
<evidence type="ECO:0000256" key="2">
    <source>
        <dbReference type="ARBA" id="ARBA00022737"/>
    </source>
</evidence>
<evidence type="ECO:0000313" key="6">
    <source>
        <dbReference type="EMBL" id="CAG2223510.1"/>
    </source>
</evidence>
<dbReference type="InterPro" id="IPR013098">
    <property type="entry name" value="Ig_I-set"/>
</dbReference>
<organism evidence="6 7">
    <name type="scientific">Mytilus edulis</name>
    <name type="common">Blue mussel</name>
    <dbReference type="NCBI Taxonomy" id="6550"/>
    <lineage>
        <taxon>Eukaryota</taxon>
        <taxon>Metazoa</taxon>
        <taxon>Spiralia</taxon>
        <taxon>Lophotrochozoa</taxon>
        <taxon>Mollusca</taxon>
        <taxon>Bivalvia</taxon>
        <taxon>Autobranchia</taxon>
        <taxon>Pteriomorphia</taxon>
        <taxon>Mytilida</taxon>
        <taxon>Mytiloidea</taxon>
        <taxon>Mytilidae</taxon>
        <taxon>Mytilinae</taxon>
        <taxon>Mytilus</taxon>
    </lineage>
</organism>
<keyword evidence="3" id="KW-1015">Disulfide bond</keyword>
<protein>
    <recommendedName>
        <fullName evidence="5">Ig-like domain-containing protein</fullName>
    </recommendedName>
</protein>
<evidence type="ECO:0000313" key="7">
    <source>
        <dbReference type="Proteomes" id="UP000683360"/>
    </source>
</evidence>
<dbReference type="SUPFAM" id="SSF48726">
    <property type="entry name" value="Immunoglobulin"/>
    <property type="match status" value="4"/>
</dbReference>
<feature type="domain" description="Ig-like" evidence="5">
    <location>
        <begin position="607"/>
        <end position="691"/>
    </location>
</feature>
<sequence>MDSKLKSVRAGHKGAVTKLLVKFDELKSKTDTEVDEVEALDDAVTQKQKTLIDLNNRLLEQTSEENLEQEITDSDEYMYELDCKIRQIRKFIKSFETNTIISHDTVGPSTSRLNPDAYHFTPEAGVDMNRCAIDSMNQQYSIHAPAECYAKQYVTHAGIKLYDLGCIDKLMCSTTVGVLPSGFGKRNGNKTPLHKRQTSHLCTECCNNKDLCNMNGLCGSQNIALPSGSTLCYNCKETRQLEDCHDITLCNNHQVCQVHSTTNTQGEVRWHHGCVQKQQCPDLTLPVNSCQTCCTSDLCNTNCTPSTATVTQIYTKPTTVKQTTSTLRATTEATTLKHAISVSSNQRCLSCTMVQTPYDCHTVSQCALDEMCFNYVGLLPSGFGKRNGDGKSLRIRQATSNCTECCDDKDLCNMDGLCGYKHMKPTIVNISIIPQDYQIGDNVNITCIASGYPKPEINFSISVTNYAHGIPLNEKVIGNTIFINNITFSNVKRYKCMASNTFGRDEQQFQLQDPKSKPSIVMISIQPQIYYFGDTVNVTCKAIGNPKPNITYMTSFDSPSNVKVHDNSIIISDFSSENIGMYRCAASNTFGSDFRTFKLQPSQATLPSNISIEINPTPVTYGRTIHITCQASGEPNPDIYFQSKIDSNVPGNVISQGHTLIIANFSVANNGDYRCVASNLAGNSSKLVRVEGPKIPPTILEVRIAPKTIHYNTTVTVQCIATGYPKPSIQIAVKGFVPVNTVDGEDGITIYNFGSSNNGVYRCQATNPLGTTTKIFEVHGS</sequence>
<keyword evidence="1" id="KW-0732">Signal</keyword>
<dbReference type="InterPro" id="IPR003599">
    <property type="entry name" value="Ig_sub"/>
</dbReference>
<dbReference type="PROSITE" id="PS50835">
    <property type="entry name" value="IG_LIKE"/>
    <property type="match status" value="4"/>
</dbReference>
<dbReference type="AlphaFoldDB" id="A0A8S3SQ59"/>
<feature type="domain" description="Ig-like" evidence="5">
    <location>
        <begin position="518"/>
        <end position="600"/>
    </location>
</feature>
<keyword evidence="2" id="KW-0677">Repeat</keyword>
<dbReference type="InterPro" id="IPR003598">
    <property type="entry name" value="Ig_sub2"/>
</dbReference>
<dbReference type="PANTHER" id="PTHR12231">
    <property type="entry name" value="CTX-RELATED TYPE I TRANSMEMBRANE PROTEIN"/>
    <property type="match status" value="1"/>
</dbReference>
<dbReference type="EMBL" id="CAJPWZ010001789">
    <property type="protein sequence ID" value="CAG2223510.1"/>
    <property type="molecule type" value="Genomic_DNA"/>
</dbReference>
<accession>A0A8S3SQ59</accession>
<dbReference type="InterPro" id="IPR051170">
    <property type="entry name" value="Neural/epithelial_adhesion"/>
</dbReference>
<name>A0A8S3SQ59_MYTED</name>